<keyword evidence="7" id="KW-0653">Protein transport</keyword>
<evidence type="ECO:0000256" key="2">
    <source>
        <dbReference type="ARBA" id="ARBA00008835"/>
    </source>
</evidence>
<evidence type="ECO:0000256" key="4">
    <source>
        <dbReference type="ARBA" id="ARBA00022692"/>
    </source>
</evidence>
<keyword evidence="7" id="KW-1006">Bacterial flagellum protein export</keyword>
<dbReference type="AlphaFoldDB" id="A0A7C0WUI5"/>
<keyword evidence="8" id="KW-0969">Cilium</keyword>
<dbReference type="InterPro" id="IPR001712">
    <property type="entry name" value="T3SS_FHIPEP"/>
</dbReference>
<feature type="transmembrane region" description="Helical" evidence="7">
    <location>
        <begin position="245"/>
        <end position="263"/>
    </location>
</feature>
<feature type="transmembrane region" description="Helical" evidence="7">
    <location>
        <begin position="72"/>
        <end position="92"/>
    </location>
</feature>
<dbReference type="InterPro" id="IPR042194">
    <property type="entry name" value="FHIPEP_1"/>
</dbReference>
<name>A0A7C0WUI5_9BACT</name>
<dbReference type="EMBL" id="DQZW01000321">
    <property type="protein sequence ID" value="HDL90583.1"/>
    <property type="molecule type" value="Genomic_DNA"/>
</dbReference>
<dbReference type="Proteomes" id="UP000886355">
    <property type="component" value="Unassembled WGS sequence"/>
</dbReference>
<dbReference type="InterPro" id="IPR025505">
    <property type="entry name" value="FHIPEP_CS"/>
</dbReference>
<feature type="transmembrane region" description="Helical" evidence="7">
    <location>
        <begin position="41"/>
        <end position="60"/>
    </location>
</feature>
<keyword evidence="8" id="KW-0966">Cell projection</keyword>
<protein>
    <recommendedName>
        <fullName evidence="7">Flagellar biosynthesis protein FlhA</fullName>
    </recommendedName>
</protein>
<feature type="transmembrane region" description="Helical" evidence="7">
    <location>
        <begin position="284"/>
        <end position="300"/>
    </location>
</feature>
<keyword evidence="6 7" id="KW-0472">Membrane</keyword>
<keyword evidence="5 7" id="KW-1133">Transmembrane helix</keyword>
<proteinExistence type="inferred from homology"/>
<dbReference type="InterPro" id="IPR042193">
    <property type="entry name" value="FHIPEP_3"/>
</dbReference>
<gene>
    <name evidence="7 8" type="primary">flhA</name>
    <name evidence="8" type="ORF">ENG14_06745</name>
</gene>
<feature type="transmembrane region" description="Helical" evidence="7">
    <location>
        <begin position="17"/>
        <end position="35"/>
    </location>
</feature>
<sequence length="696" mass="76178">MEVGFLNRLKNISDGDAIMGIAIVAILAVMLLPLPGSMLDIFLAINISFAIVILLTAIYTLKPLDFIIYPSLLLVTTLFRLALNVASTRLILLHGHEGPSAAGYIIQAFGHFVVGGNYVVGLVVFIILVIVNFVVITKGTERISEVAARFTLDAMPGKQMSIDADLNAGLINEEEARRRRELIAREADFYGTMDGASKFVRGDAIAGILITMINILGGLTIGVLLQGMPIKEALQTYTILTVGDGLVSQIPALVISTSAGILVSRAETEMGLGRAFAKQFRLQPRPVALGGLMLYGLALVPGFPAFPLFLVGSTLIGISWYLMKRIAKAREELEEKAPEPEPAAAPPEVQELPPPLEPLQLEVGYGLIPLIDETQGGDMLQRIKSIRRQLAIERGIVVPPLHIKDNLQLKPMEYRLLLKGNVVGKAELMAGHLLALSPGEVSHEVQGVPTKDPAFGLPALWIPEAKKDEAAKAGYTVIDHSTVMATHLTELFKRYADQLLSRQVVQQLLDHLAETQPRLVEELTPNLLPLGVIQKVLQNLVREQVSIRDLQTICETLADYGATTKDPDILTEQVRQALGRTITQPYETEDGKLYVITLHPGLEDKLKKSVQHTDQGPTLSLDPQFLQQFIQAVQKEVRKVVNQGYHPVILCSPVIRRHVRRILERFISDVAVISHSELAGPLEIQAIGMVRIGNAN</sequence>
<evidence type="ECO:0000313" key="8">
    <source>
        <dbReference type="EMBL" id="HDL90583.1"/>
    </source>
</evidence>
<comment type="caution">
    <text evidence="8">The sequence shown here is derived from an EMBL/GenBank/DDBJ whole genome shotgun (WGS) entry which is preliminary data.</text>
</comment>
<dbReference type="InterPro" id="IPR006301">
    <property type="entry name" value="FlhA"/>
</dbReference>
<dbReference type="PANTHER" id="PTHR30161:SF1">
    <property type="entry name" value="FLAGELLAR BIOSYNTHESIS PROTEIN FLHA-RELATED"/>
    <property type="match status" value="1"/>
</dbReference>
<dbReference type="Pfam" id="PF00771">
    <property type="entry name" value="FHIPEP"/>
    <property type="match status" value="1"/>
</dbReference>
<evidence type="ECO:0000256" key="1">
    <source>
        <dbReference type="ARBA" id="ARBA00004651"/>
    </source>
</evidence>
<accession>A0A7C0WUI5</accession>
<keyword evidence="8" id="KW-0282">Flagellum</keyword>
<dbReference type="PIRSF" id="PIRSF005419">
    <property type="entry name" value="FlhA"/>
    <property type="match status" value="1"/>
</dbReference>
<dbReference type="Gene3D" id="3.40.30.60">
    <property type="entry name" value="FHIPEP family, domain 1"/>
    <property type="match status" value="1"/>
</dbReference>
<dbReference type="GO" id="GO:0009306">
    <property type="term" value="P:protein secretion"/>
    <property type="evidence" value="ECO:0007669"/>
    <property type="project" value="InterPro"/>
</dbReference>
<dbReference type="GO" id="GO:0005886">
    <property type="term" value="C:plasma membrane"/>
    <property type="evidence" value="ECO:0007669"/>
    <property type="project" value="UniProtKB-SubCell"/>
</dbReference>
<comment type="function">
    <text evidence="7">Required for formation of the rod structure of the flagellar apparatus. Together with FliI and FliH, may constitute the export apparatus of flagellin.</text>
</comment>
<dbReference type="GO" id="GO:0044780">
    <property type="term" value="P:bacterial-type flagellum assembly"/>
    <property type="evidence" value="ECO:0007669"/>
    <property type="project" value="InterPro"/>
</dbReference>
<dbReference type="InterPro" id="IPR042196">
    <property type="entry name" value="FHIPEP_4"/>
</dbReference>
<dbReference type="PROSITE" id="PS00994">
    <property type="entry name" value="FHIPEP"/>
    <property type="match status" value="1"/>
</dbReference>
<comment type="subcellular location">
    <subcellularLocation>
        <location evidence="1 7">Cell membrane</location>
        <topology evidence="1 7">Multi-pass membrane protein</topology>
    </subcellularLocation>
</comment>
<evidence type="ECO:0000256" key="6">
    <source>
        <dbReference type="ARBA" id="ARBA00023136"/>
    </source>
</evidence>
<dbReference type="Gene3D" id="3.40.50.12790">
    <property type="entry name" value="FHIPEP family, domain 4"/>
    <property type="match status" value="1"/>
</dbReference>
<dbReference type="NCBIfam" id="TIGR01398">
    <property type="entry name" value="FlhA"/>
    <property type="match status" value="1"/>
</dbReference>
<evidence type="ECO:0000256" key="5">
    <source>
        <dbReference type="ARBA" id="ARBA00022989"/>
    </source>
</evidence>
<keyword evidence="4 7" id="KW-0812">Transmembrane</keyword>
<reference evidence="8" key="1">
    <citation type="journal article" date="2020" name="mSystems">
        <title>Genome- and Community-Level Interaction Insights into Carbon Utilization and Element Cycling Functions of Hydrothermarchaeota in Hydrothermal Sediment.</title>
        <authorList>
            <person name="Zhou Z."/>
            <person name="Liu Y."/>
            <person name="Xu W."/>
            <person name="Pan J."/>
            <person name="Luo Z.H."/>
            <person name="Li M."/>
        </authorList>
    </citation>
    <scope>NUCLEOTIDE SEQUENCE [LARGE SCALE GENOMIC DNA]</scope>
    <source>
        <strain evidence="8">HyVt-19</strain>
    </source>
</reference>
<dbReference type="PRINTS" id="PR00949">
    <property type="entry name" value="TYPE3IMAPROT"/>
</dbReference>
<organism evidence="8">
    <name type="scientific">Thermodesulforhabdus norvegica</name>
    <dbReference type="NCBI Taxonomy" id="39841"/>
    <lineage>
        <taxon>Bacteria</taxon>
        <taxon>Pseudomonadati</taxon>
        <taxon>Thermodesulfobacteriota</taxon>
        <taxon>Syntrophobacteria</taxon>
        <taxon>Syntrophobacterales</taxon>
        <taxon>Thermodesulforhabdaceae</taxon>
        <taxon>Thermodesulforhabdus</taxon>
    </lineage>
</organism>
<dbReference type="Gene3D" id="1.10.8.540">
    <property type="entry name" value="FHIPEP family, domain 3"/>
    <property type="match status" value="1"/>
</dbReference>
<keyword evidence="3 7" id="KW-1003">Cell membrane</keyword>
<evidence type="ECO:0000256" key="7">
    <source>
        <dbReference type="RuleBase" id="RU364093"/>
    </source>
</evidence>
<evidence type="ECO:0000256" key="3">
    <source>
        <dbReference type="ARBA" id="ARBA00022475"/>
    </source>
</evidence>
<comment type="similarity">
    <text evidence="2 7">Belongs to the FHIPEP (flagella/HR/invasion proteins export pore) family.</text>
</comment>
<dbReference type="PANTHER" id="PTHR30161">
    <property type="entry name" value="FLAGELLAR EXPORT PROTEIN, MEMBRANE FLHA SUBUNIT-RELATED"/>
    <property type="match status" value="1"/>
</dbReference>
<keyword evidence="7" id="KW-0813">Transport</keyword>
<feature type="transmembrane region" description="Helical" evidence="7">
    <location>
        <begin position="204"/>
        <end position="225"/>
    </location>
</feature>
<keyword evidence="7" id="KW-1005">Bacterial flagellum biogenesis</keyword>
<feature type="transmembrane region" description="Helical" evidence="7">
    <location>
        <begin position="112"/>
        <end position="135"/>
    </location>
</feature>